<evidence type="ECO:0000256" key="7">
    <source>
        <dbReference type="RuleBase" id="RU003496"/>
    </source>
</evidence>
<dbReference type="PROSITE" id="PS50192">
    <property type="entry name" value="T_SNARE"/>
    <property type="match status" value="1"/>
</dbReference>
<comment type="subcellular location">
    <subcellularLocation>
        <location evidence="6">Synapse</location>
        <location evidence="6">Synaptosome</location>
    </subcellularLocation>
</comment>
<dbReference type="EMBL" id="JAOPHQ010005842">
    <property type="protein sequence ID" value="KAK0133781.1"/>
    <property type="molecule type" value="Genomic_DNA"/>
</dbReference>
<dbReference type="GO" id="GO:0043005">
    <property type="term" value="C:neuron projection"/>
    <property type="evidence" value="ECO:0007669"/>
    <property type="project" value="UniProtKB-KW"/>
</dbReference>
<dbReference type="GO" id="GO:0016082">
    <property type="term" value="P:synaptic vesicle priming"/>
    <property type="evidence" value="ECO:0007669"/>
    <property type="project" value="TreeGrafter"/>
</dbReference>
<dbReference type="GO" id="GO:0031629">
    <property type="term" value="P:synaptic vesicle fusion to presynaptic active zone membrane"/>
    <property type="evidence" value="ECO:0007669"/>
    <property type="project" value="TreeGrafter"/>
</dbReference>
<dbReference type="CDD" id="cd15884">
    <property type="entry name" value="SNARE_SNAP23C"/>
    <property type="match status" value="1"/>
</dbReference>
<feature type="coiled-coil region" evidence="8">
    <location>
        <begin position="92"/>
        <end position="119"/>
    </location>
</feature>
<dbReference type="PANTHER" id="PTHR19305">
    <property type="entry name" value="SYNAPTOSOMAL ASSOCIATED PROTEIN"/>
    <property type="match status" value="1"/>
</dbReference>
<feature type="region of interest" description="Disordered" evidence="9">
    <location>
        <begin position="33"/>
        <end position="54"/>
    </location>
</feature>
<evidence type="ECO:0000256" key="1">
    <source>
        <dbReference type="ARBA" id="ARBA00009480"/>
    </source>
</evidence>
<accession>A0AA47M538</accession>
<dbReference type="PANTHER" id="PTHR19305:SF4">
    <property type="entry name" value="SYNAPTOSOMAL-ASSOCIATED PROTEIN 23"/>
    <property type="match status" value="1"/>
</dbReference>
<comment type="similarity">
    <text evidence="1 7">Belongs to the SNAP-25 family.</text>
</comment>
<gene>
    <name evidence="11" type="primary">Snap23_1</name>
    <name evidence="11" type="ORF">N1851_030688</name>
</gene>
<dbReference type="Gene3D" id="1.20.5.110">
    <property type="match status" value="1"/>
</dbReference>
<evidence type="ECO:0000256" key="9">
    <source>
        <dbReference type="SAM" id="MobiDB-lite"/>
    </source>
</evidence>
<evidence type="ECO:0000256" key="3">
    <source>
        <dbReference type="ARBA" id="ARBA00022737"/>
    </source>
</evidence>
<keyword evidence="4" id="KW-0770">Synapse</keyword>
<dbReference type="GO" id="GO:0005484">
    <property type="term" value="F:SNAP receptor activity"/>
    <property type="evidence" value="ECO:0007669"/>
    <property type="project" value="TreeGrafter"/>
</dbReference>
<proteinExistence type="inferred from homology"/>
<dbReference type="Proteomes" id="UP001174136">
    <property type="component" value="Unassembled WGS sequence"/>
</dbReference>
<dbReference type="InterPro" id="IPR000727">
    <property type="entry name" value="T_SNARE_dom"/>
</dbReference>
<reference evidence="11" key="1">
    <citation type="journal article" date="2023" name="Front. Mar. Sci.">
        <title>A new Merluccius polli reference genome to investigate the effects of global change in West African waters.</title>
        <authorList>
            <person name="Mateo J.L."/>
            <person name="Blanco-Fernandez C."/>
            <person name="Garcia-Vazquez E."/>
            <person name="Machado-Schiaffino G."/>
        </authorList>
    </citation>
    <scope>NUCLEOTIDE SEQUENCE</scope>
    <source>
        <strain evidence="11">C29</strain>
        <tissue evidence="11">Fin</tissue>
    </source>
</reference>
<name>A0AA47M538_MERPO</name>
<dbReference type="GO" id="GO:0031201">
    <property type="term" value="C:SNARE complex"/>
    <property type="evidence" value="ECO:0007669"/>
    <property type="project" value="TreeGrafter"/>
</dbReference>
<protein>
    <recommendedName>
        <fullName evidence="7">Synaptosomal-associated protein</fullName>
    </recommendedName>
</protein>
<dbReference type="SMART" id="SM00397">
    <property type="entry name" value="t_SNARE"/>
    <property type="match status" value="1"/>
</dbReference>
<dbReference type="GO" id="GO:0019905">
    <property type="term" value="F:syntaxin binding"/>
    <property type="evidence" value="ECO:0007669"/>
    <property type="project" value="TreeGrafter"/>
</dbReference>
<dbReference type="Pfam" id="PF00835">
    <property type="entry name" value="SNAP-25"/>
    <property type="match status" value="1"/>
</dbReference>
<feature type="domain" description="T-SNARE coiled-coil homology" evidence="10">
    <location>
        <begin position="61"/>
        <end position="123"/>
    </location>
</feature>
<keyword evidence="2" id="KW-0771">Synaptosome</keyword>
<evidence type="ECO:0000313" key="12">
    <source>
        <dbReference type="Proteomes" id="UP001174136"/>
    </source>
</evidence>
<dbReference type="GO" id="GO:0098793">
    <property type="term" value="C:presynapse"/>
    <property type="evidence" value="ECO:0007669"/>
    <property type="project" value="GOC"/>
</dbReference>
<evidence type="ECO:0000313" key="11">
    <source>
        <dbReference type="EMBL" id="KAK0133781.1"/>
    </source>
</evidence>
<organism evidence="11 12">
    <name type="scientific">Merluccius polli</name>
    <name type="common">Benguela hake</name>
    <name type="synonym">Merluccius cadenati</name>
    <dbReference type="NCBI Taxonomy" id="89951"/>
    <lineage>
        <taxon>Eukaryota</taxon>
        <taxon>Metazoa</taxon>
        <taxon>Chordata</taxon>
        <taxon>Craniata</taxon>
        <taxon>Vertebrata</taxon>
        <taxon>Euteleostomi</taxon>
        <taxon>Actinopterygii</taxon>
        <taxon>Neopterygii</taxon>
        <taxon>Teleostei</taxon>
        <taxon>Neoteleostei</taxon>
        <taxon>Acanthomorphata</taxon>
        <taxon>Zeiogadaria</taxon>
        <taxon>Gadariae</taxon>
        <taxon>Gadiformes</taxon>
        <taxon>Gadoidei</taxon>
        <taxon>Merlucciidae</taxon>
        <taxon>Merluccius</taxon>
    </lineage>
</organism>
<keyword evidence="3" id="KW-0677">Repeat</keyword>
<dbReference type="FunFam" id="1.20.5.110:FF:000018">
    <property type="entry name" value="Synaptosomal-associated protein"/>
    <property type="match status" value="1"/>
</dbReference>
<keyword evidence="12" id="KW-1185">Reference proteome</keyword>
<dbReference type="GO" id="GO:0005886">
    <property type="term" value="C:plasma membrane"/>
    <property type="evidence" value="ECO:0007669"/>
    <property type="project" value="TreeGrafter"/>
</dbReference>
<evidence type="ECO:0000259" key="10">
    <source>
        <dbReference type="PROSITE" id="PS50192"/>
    </source>
</evidence>
<dbReference type="SUPFAM" id="SSF58038">
    <property type="entry name" value="SNARE fusion complex"/>
    <property type="match status" value="1"/>
</dbReference>
<sequence>METFPLCVNVRSPPPTSTRVTSIENESRYKRTWGIGEGSGEGGAVVRQPSTVRNGQAITNDAREDEMEENLDAVGSIIGNLKNMAMDMGGEIDKQNKQIDRLTDKAEVTKGRVDEANQRANKLLK</sequence>
<evidence type="ECO:0000256" key="8">
    <source>
        <dbReference type="SAM" id="Coils"/>
    </source>
</evidence>
<comment type="caution">
    <text evidence="11">The sequence shown here is derived from an EMBL/GenBank/DDBJ whole genome shotgun (WGS) entry which is preliminary data.</text>
</comment>
<evidence type="ECO:0000256" key="2">
    <source>
        <dbReference type="ARBA" id="ARBA00022599"/>
    </source>
</evidence>
<evidence type="ECO:0000256" key="4">
    <source>
        <dbReference type="ARBA" id="ARBA00023018"/>
    </source>
</evidence>
<evidence type="ECO:0000256" key="5">
    <source>
        <dbReference type="ARBA" id="ARBA00023054"/>
    </source>
</evidence>
<keyword evidence="5 8" id="KW-0175">Coiled coil</keyword>
<dbReference type="AlphaFoldDB" id="A0AA47M538"/>
<dbReference type="InterPro" id="IPR000928">
    <property type="entry name" value="SNAP-25_dom"/>
</dbReference>
<evidence type="ECO:0000256" key="6">
    <source>
        <dbReference type="ARBA" id="ARBA00034102"/>
    </source>
</evidence>